<evidence type="ECO:0000313" key="6">
    <source>
        <dbReference type="Proteomes" id="UP001295423"/>
    </source>
</evidence>
<feature type="compositionally biased region" description="Polar residues" evidence="3">
    <location>
        <begin position="264"/>
        <end position="275"/>
    </location>
</feature>
<evidence type="ECO:0000256" key="2">
    <source>
        <dbReference type="ARBA" id="ARBA00022801"/>
    </source>
</evidence>
<dbReference type="GO" id="GO:0016787">
    <property type="term" value="F:hydrolase activity"/>
    <property type="evidence" value="ECO:0007669"/>
    <property type="project" value="UniProtKB-KW"/>
</dbReference>
<dbReference type="GO" id="GO:0046872">
    <property type="term" value="F:metal ion binding"/>
    <property type="evidence" value="ECO:0007669"/>
    <property type="project" value="UniProtKB-KW"/>
</dbReference>
<dbReference type="Gene3D" id="3.90.79.10">
    <property type="entry name" value="Nucleoside Triphosphate Pyrophosphohydrolase"/>
    <property type="match status" value="1"/>
</dbReference>
<dbReference type="GO" id="GO:0005737">
    <property type="term" value="C:cytoplasm"/>
    <property type="evidence" value="ECO:0007669"/>
    <property type="project" value="TreeGrafter"/>
</dbReference>
<dbReference type="InterPro" id="IPR015797">
    <property type="entry name" value="NUDIX_hydrolase-like_dom_sf"/>
</dbReference>
<dbReference type="GO" id="GO:0005634">
    <property type="term" value="C:nucleus"/>
    <property type="evidence" value="ECO:0007669"/>
    <property type="project" value="TreeGrafter"/>
</dbReference>
<evidence type="ECO:0000313" key="5">
    <source>
        <dbReference type="EMBL" id="CAJ1953174.1"/>
    </source>
</evidence>
<protein>
    <recommendedName>
        <fullName evidence="4">Nudix hydrolase domain-containing protein</fullName>
    </recommendedName>
</protein>
<feature type="compositionally biased region" description="Low complexity" evidence="3">
    <location>
        <begin position="79"/>
        <end position="95"/>
    </location>
</feature>
<proteinExistence type="predicted"/>
<dbReference type="InterPro" id="IPR000086">
    <property type="entry name" value="NUDIX_hydrolase_dom"/>
</dbReference>
<organism evidence="5 6">
    <name type="scientific">Cylindrotheca closterium</name>
    <dbReference type="NCBI Taxonomy" id="2856"/>
    <lineage>
        <taxon>Eukaryota</taxon>
        <taxon>Sar</taxon>
        <taxon>Stramenopiles</taxon>
        <taxon>Ochrophyta</taxon>
        <taxon>Bacillariophyta</taxon>
        <taxon>Bacillariophyceae</taxon>
        <taxon>Bacillariophycidae</taxon>
        <taxon>Bacillariales</taxon>
        <taxon>Bacillariaceae</taxon>
        <taxon>Cylindrotheca</taxon>
    </lineage>
</organism>
<feature type="region of interest" description="Disordered" evidence="3">
    <location>
        <begin position="230"/>
        <end position="290"/>
    </location>
</feature>
<dbReference type="PANTHER" id="PTHR12629:SF0">
    <property type="entry name" value="DIPHOSPHOINOSITOL-POLYPHOSPHATE DIPHOSPHATASE"/>
    <property type="match status" value="1"/>
</dbReference>
<dbReference type="Pfam" id="PF00293">
    <property type="entry name" value="NUDIX"/>
    <property type="match status" value="1"/>
</dbReference>
<dbReference type="PANTHER" id="PTHR12629">
    <property type="entry name" value="DIPHOSPHOINOSITOL POLYPHOSPHATE PHOSPHOHYDROLASE"/>
    <property type="match status" value="1"/>
</dbReference>
<keyword evidence="6" id="KW-1185">Reference proteome</keyword>
<name>A0AAD2FTV6_9STRA</name>
<dbReference type="SUPFAM" id="SSF55811">
    <property type="entry name" value="Nudix"/>
    <property type="match status" value="1"/>
</dbReference>
<accession>A0AAD2FTV6</accession>
<dbReference type="AlphaFoldDB" id="A0AAD2FTV6"/>
<keyword evidence="2" id="KW-0378">Hydrolase</keyword>
<reference evidence="5" key="1">
    <citation type="submission" date="2023-08" db="EMBL/GenBank/DDBJ databases">
        <authorList>
            <person name="Audoor S."/>
            <person name="Bilcke G."/>
        </authorList>
    </citation>
    <scope>NUCLEOTIDE SEQUENCE</scope>
</reference>
<evidence type="ECO:0000259" key="4">
    <source>
        <dbReference type="PROSITE" id="PS51462"/>
    </source>
</evidence>
<feature type="region of interest" description="Disordered" evidence="3">
    <location>
        <begin position="297"/>
        <end position="316"/>
    </location>
</feature>
<dbReference type="PROSITE" id="PS51462">
    <property type="entry name" value="NUDIX"/>
    <property type="match status" value="1"/>
</dbReference>
<evidence type="ECO:0000256" key="1">
    <source>
        <dbReference type="ARBA" id="ARBA00022723"/>
    </source>
</evidence>
<feature type="domain" description="Nudix hydrolase" evidence="4">
    <location>
        <begin position="145"/>
        <end position="278"/>
    </location>
</feature>
<comment type="caution">
    <text evidence="5">The sequence shown here is derived from an EMBL/GenBank/DDBJ whole genome shotgun (WGS) entry which is preliminary data.</text>
</comment>
<sequence length="398" mass="44275">MSSRFIQSPMTEGRDKDIELDLGTISAATGNSRVKAPPVCVDATLIQEAMSTEELAKLSFPLEISPKSSISHLVDHEPSVVSSSSSTASRESAFSDQEGKHIPSTPIRLERRQSSQINLKVTNQKISRSGRESQRWFTDPATQRVYRMVTGCVPIVEGGRILFVSASRKPEWIIPKGGWEKDEKMEESAIRECFEEAGVLGVLGPRLKDFDYETRKAKKRRLEYEECQKKLKTRVPPSSSQIEAGNEPQIEAKRKSGSIAEVLVTTSSPTSSQIEAGNEPQIGAKPKSGSTAELLVTTGEKSPKTPKPLKLQSSDEKSSVASDSMLSHTHIRLSLYVLYVSEVKSHWPESGRSRKVVDIGEAIKMCESRPEFLTALKEVKERNLHHLPEKEKYRSENR</sequence>
<evidence type="ECO:0000256" key="3">
    <source>
        <dbReference type="SAM" id="MobiDB-lite"/>
    </source>
</evidence>
<keyword evidence="1" id="KW-0479">Metal-binding</keyword>
<dbReference type="EMBL" id="CAKOGP040001822">
    <property type="protein sequence ID" value="CAJ1953174.1"/>
    <property type="molecule type" value="Genomic_DNA"/>
</dbReference>
<dbReference type="Proteomes" id="UP001295423">
    <property type="component" value="Unassembled WGS sequence"/>
</dbReference>
<feature type="region of interest" description="Disordered" evidence="3">
    <location>
        <begin position="75"/>
        <end position="107"/>
    </location>
</feature>
<gene>
    <name evidence="5" type="ORF">CYCCA115_LOCUS13905</name>
</gene>